<dbReference type="InterPro" id="IPR027417">
    <property type="entry name" value="P-loop_NTPase"/>
</dbReference>
<geneLocation type="plasmid" evidence="1 2">
    <name>unnamed</name>
</geneLocation>
<dbReference type="RefSeq" id="WP_255240342.1">
    <property type="nucleotide sequence ID" value="NZ_CP101398.1"/>
</dbReference>
<keyword evidence="2" id="KW-1185">Reference proteome</keyword>
<evidence type="ECO:0000313" key="1">
    <source>
        <dbReference type="EMBL" id="UTR83667.1"/>
    </source>
</evidence>
<name>A0ABY5FIT0_9ACTN</name>
<sequence length="174" mass="19223">MNPLTLPAGALCALVGPPGAGKSTFARTHFKPTEIVSSDFCRALVADDENDQSATADAFDLLHHIADKRMERGRRTVIDATNLRSPDRPWLLTRARHWQRPTTAVLFDVPLAIVQAQNTSRTRVVPDHVVREFYDLLPTVDQLRKEGWDTVHLASTITPAPARGLRTAPKGGTR</sequence>
<gene>
    <name evidence="1" type="ORF">NLU04_34725</name>
</gene>
<dbReference type="Gene3D" id="3.40.50.300">
    <property type="entry name" value="P-loop containing nucleotide triphosphate hydrolases"/>
    <property type="match status" value="1"/>
</dbReference>
<accession>A0ABY5FIT0</accession>
<protein>
    <submittedName>
        <fullName evidence="1">AAA family ATPase</fullName>
    </submittedName>
</protein>
<dbReference type="PANTHER" id="PTHR12435">
    <property type="match status" value="1"/>
</dbReference>
<dbReference type="Pfam" id="PF13671">
    <property type="entry name" value="AAA_33"/>
    <property type="match status" value="1"/>
</dbReference>
<proteinExistence type="predicted"/>
<reference evidence="1" key="1">
    <citation type="submission" date="2022-07" db="EMBL/GenBank/DDBJ databases">
        <title>Genomic of Streptomyces cavourensis F2.</title>
        <authorList>
            <person name="Hu S."/>
            <person name="Liang W."/>
        </authorList>
    </citation>
    <scope>NUCLEOTIDE SEQUENCE</scope>
    <source>
        <strain evidence="1">F2</strain>
        <plasmid evidence="1">unnamed</plasmid>
    </source>
</reference>
<dbReference type="SUPFAM" id="SSF52540">
    <property type="entry name" value="P-loop containing nucleoside triphosphate hydrolases"/>
    <property type="match status" value="1"/>
</dbReference>
<evidence type="ECO:0000313" key="2">
    <source>
        <dbReference type="Proteomes" id="UP001058236"/>
    </source>
</evidence>
<dbReference type="EMBL" id="CP101398">
    <property type="protein sequence ID" value="UTR83667.1"/>
    <property type="molecule type" value="Genomic_DNA"/>
</dbReference>
<dbReference type="PIRSF" id="PIRSF037081">
    <property type="entry name" value="P-loop_All4644_prd"/>
    <property type="match status" value="1"/>
</dbReference>
<dbReference type="Proteomes" id="UP001058236">
    <property type="component" value="Plasmid unnamed"/>
</dbReference>
<keyword evidence="1" id="KW-0614">Plasmid</keyword>
<dbReference type="InterPro" id="IPR017101">
    <property type="entry name" value="P-loop_ATP/GTP-bd_All4644_prd"/>
</dbReference>
<organism evidence="1 2">
    <name type="scientific">Streptomyces cavourensis</name>
    <dbReference type="NCBI Taxonomy" id="67258"/>
    <lineage>
        <taxon>Bacteria</taxon>
        <taxon>Bacillati</taxon>
        <taxon>Actinomycetota</taxon>
        <taxon>Actinomycetes</taxon>
        <taxon>Kitasatosporales</taxon>
        <taxon>Streptomycetaceae</taxon>
        <taxon>Streptomyces</taxon>
    </lineage>
</organism>